<keyword evidence="2" id="KW-1185">Reference proteome</keyword>
<proteinExistence type="predicted"/>
<name>A0ACD3ZMF5_FUSSC</name>
<evidence type="ECO:0000313" key="1">
    <source>
        <dbReference type="EMBL" id="UPL02519.1"/>
    </source>
</evidence>
<gene>
    <name evidence="1" type="ORF">LCI18_013453</name>
</gene>
<reference evidence="1" key="1">
    <citation type="submission" date="2021-11" db="EMBL/GenBank/DDBJ databases">
        <title>Fusarium solani-melongenae Genome sequencing and assembly.</title>
        <authorList>
            <person name="Xie S."/>
            <person name="Huang L."/>
            <person name="Zhang X."/>
        </authorList>
    </citation>
    <scope>NUCLEOTIDE SEQUENCE</scope>
    <source>
        <strain evidence="1">CRI 24-3</strain>
    </source>
</reference>
<dbReference type="EMBL" id="CP090039">
    <property type="protein sequence ID" value="UPL02519.1"/>
    <property type="molecule type" value="Genomic_DNA"/>
</dbReference>
<accession>A0ACD3ZMF5</accession>
<protein>
    <submittedName>
        <fullName evidence="1">Uncharacterized protein</fullName>
    </submittedName>
</protein>
<sequence length="962" mass="105995">MRRTLSHHNCRDSGTRCYQENMNRPTHEQRIAETMIHRRIKTWPTWLRQLVLAGLRSRSQLQSWQASPESAQDDTQEETLRAFAFMPVELVFDHLASGEHGISDTEALARRRILGRNAISSQRPPSCFMLFLSIIPNPFNILLVFLAIINAAMPPPNWKGFAVLMIMVLISCIVRFWQEYQSGMAVFRLQSSITSKFRVRRPSCNSTSTDKQQRSLNEINVAGGDLVPGDVIILAPGAVVPADCLILESSFLRISQSTWTGESEPVLKVTGSSGLKGGFSLFDLANLALMGTSIVSGHGAGLILRTGDDVLIETMAKEIEKKRQPNSFQKGIRNVTWMLIGFMVVIVPIVLCISGKTTGDWTNAALFSISVAVGLVPEMLPAIVNANLARGAHQLSKKRAIVKRLDCVQNLGAMTVLCSDKTGTLTRDELSVHRYTDIMGEDSLDVIELAKVDSSIQGDSGNNMDRAILNCQLPDGGEIPVAHYDKVQAVPFDFERRRSGCIVRGITGNNILIIKGAFDEVLYLCSSMRFHGKSEHLDHEVRRQLSERATHMNKQGHRVILVATRNLGKLRLVNGLELGTLEVGMTVEGMISFVDPPKDDAKDAVARLTELGVRVKVLTGDSLPVALNVCSSLELIQRGDTIEEDAEAITGPDLAALEGSDEFDLAVERCTVFAKVTPKQKSMIVTSLQKAGHCVGMLGDGINDCIALRDADVGISVDSGAGVAKDCADLILTERGLSIAVQSVALGRITHGNTIKYLKMVASSNFGNVFSIVAASAWLPFTPMMSIQLLAQNLLYDISQIAIPWDRVDDEYLREPRRWNAMDIFRFVVVLGPTSSVIDICTYLLGWFYYGVKSTDDKQAVKLFQTHWFLQGLLTQTLIVHLLRTAKIPFVQSRAVPILVFSTASIMTIGFILPWVPAFRSAFSFAQPAPSFVGFLAAELLAYAVEVQLVKMLYIRIFGTWL</sequence>
<evidence type="ECO:0000313" key="2">
    <source>
        <dbReference type="Proteomes" id="UP000830768"/>
    </source>
</evidence>
<dbReference type="Proteomes" id="UP000830768">
    <property type="component" value="Chromosome 11"/>
</dbReference>
<organism evidence="1 2">
    <name type="scientific">Fusarium solani subsp. cucurbitae</name>
    <name type="common">Neocosmosporum cucurbitae</name>
    <dbReference type="NCBI Taxonomy" id="2747967"/>
    <lineage>
        <taxon>Eukaryota</taxon>
        <taxon>Fungi</taxon>
        <taxon>Dikarya</taxon>
        <taxon>Ascomycota</taxon>
        <taxon>Pezizomycotina</taxon>
        <taxon>Sordariomycetes</taxon>
        <taxon>Hypocreomycetidae</taxon>
        <taxon>Hypocreales</taxon>
        <taxon>Nectriaceae</taxon>
        <taxon>Fusarium</taxon>
        <taxon>Fusarium solani species complex</taxon>
    </lineage>
</organism>